<gene>
    <name evidence="1" type="ORF">rCG_61848</name>
</gene>
<evidence type="ECO:0000313" key="2">
    <source>
        <dbReference type="Proteomes" id="UP000234681"/>
    </source>
</evidence>
<accession>A6H9N3</accession>
<name>A6H9N3_RAT</name>
<protein>
    <submittedName>
        <fullName evidence="1">RCG61848</fullName>
    </submittedName>
</protein>
<sequence>MVQLTTQRSATCLFQVPSTVYGLSHAVINPDTWPLLQKTLPGCRQVCLTQLNTGCLDPDLAGSYPKGLDVERRLSLGGR</sequence>
<reference evidence="2" key="1">
    <citation type="submission" date="2005-09" db="EMBL/GenBank/DDBJ databases">
        <authorList>
            <person name="Mural R.J."/>
            <person name="Li P.W."/>
            <person name="Adams M.D."/>
            <person name="Amanatides P.G."/>
            <person name="Baden-Tillson H."/>
            <person name="Barnstead M."/>
            <person name="Chin S.H."/>
            <person name="Dew I."/>
            <person name="Evans C.A."/>
            <person name="Ferriera S."/>
            <person name="Flanigan M."/>
            <person name="Fosler C."/>
            <person name="Glodek A."/>
            <person name="Gu Z."/>
            <person name="Holt R.A."/>
            <person name="Jennings D."/>
            <person name="Kraft C.L."/>
            <person name="Lu F."/>
            <person name="Nguyen T."/>
            <person name="Nusskern D.R."/>
            <person name="Pfannkoch C.M."/>
            <person name="Sitter C."/>
            <person name="Sutton G.G."/>
            <person name="Venter J.C."/>
            <person name="Wang Z."/>
            <person name="Woodage T."/>
            <person name="Zheng X.H."/>
            <person name="Zhong F."/>
        </authorList>
    </citation>
    <scope>NUCLEOTIDE SEQUENCE [LARGE SCALE GENOMIC DNA]</scope>
    <source>
        <strain>BN</strain>
        <strain evidence="2">Sprague-Dawley</strain>
    </source>
</reference>
<organism evidence="1 2">
    <name type="scientific">Rattus norvegicus</name>
    <name type="common">Rat</name>
    <dbReference type="NCBI Taxonomy" id="10116"/>
    <lineage>
        <taxon>Eukaryota</taxon>
        <taxon>Metazoa</taxon>
        <taxon>Chordata</taxon>
        <taxon>Craniata</taxon>
        <taxon>Vertebrata</taxon>
        <taxon>Euteleostomi</taxon>
        <taxon>Mammalia</taxon>
        <taxon>Eutheria</taxon>
        <taxon>Euarchontoglires</taxon>
        <taxon>Glires</taxon>
        <taxon>Rodentia</taxon>
        <taxon>Myomorpha</taxon>
        <taxon>Muroidea</taxon>
        <taxon>Muridae</taxon>
        <taxon>Murinae</taxon>
        <taxon>Rattus</taxon>
    </lineage>
</organism>
<dbReference type="Proteomes" id="UP000234681">
    <property type="component" value="Chromosome 6"/>
</dbReference>
<dbReference type="EMBL" id="CH473947">
    <property type="protein sequence ID" value="EDM02738.1"/>
    <property type="molecule type" value="Genomic_DNA"/>
</dbReference>
<dbReference type="AlphaFoldDB" id="A6H9N3"/>
<evidence type="ECO:0000313" key="1">
    <source>
        <dbReference type="EMBL" id="EDM02738.1"/>
    </source>
</evidence>
<proteinExistence type="predicted"/>